<protein>
    <submittedName>
        <fullName evidence="2">NERD domain-containing protein</fullName>
    </submittedName>
</protein>
<dbReference type="EMBL" id="QUOU01000001">
    <property type="protein sequence ID" value="REL26334.1"/>
    <property type="molecule type" value="Genomic_DNA"/>
</dbReference>
<dbReference type="Pfam" id="PF08378">
    <property type="entry name" value="NERD"/>
    <property type="match status" value="1"/>
</dbReference>
<dbReference type="InterPro" id="IPR011528">
    <property type="entry name" value="NERD"/>
</dbReference>
<gene>
    <name evidence="2" type="ORF">DXX93_06920</name>
</gene>
<dbReference type="RefSeq" id="WP_116007453.1">
    <property type="nucleotide sequence ID" value="NZ_QUOU01000001.1"/>
</dbReference>
<sequence>MILKDKQLINAQSPTAKAGQQQEQDVAFYLRRAFKDHPKIFVINDFSFTHNGEQAQIDHLIVYPYGLILIESKSISGEVKVNQQGEWTRTLGKKWVGMPSPVKQVELQQTLLADYLHEHREQILPKLLGFKQQSFRFRQWHCLCAVSSNSVIERDSMPKDISAQIVKSEFLVDKLNKLMDLRSKVLSTLTFDTRPDFRDNELKSITDFLLSEEVPKLNTVAETSAQTYEISDSETNEQPKVAEPKSQTVNSVILACKKCGNTEKLKAHAGRYGYYVHCDKCDTNTAMKLPCPQCSSKQTKVAKRQTTYTLNCQACYSSALLMDTSAEAVC</sequence>
<proteinExistence type="predicted"/>
<evidence type="ECO:0000313" key="2">
    <source>
        <dbReference type="EMBL" id="REL26334.1"/>
    </source>
</evidence>
<dbReference type="OrthoDB" id="5500241at2"/>
<feature type="domain" description="NERD" evidence="1">
    <location>
        <begin position="18"/>
        <end position="135"/>
    </location>
</feature>
<comment type="caution">
    <text evidence="2">The sequence shown here is derived from an EMBL/GenBank/DDBJ whole genome shotgun (WGS) entry which is preliminary data.</text>
</comment>
<accession>A0A3E0TP83</accession>
<reference evidence="2 3" key="1">
    <citation type="submission" date="2018-08" db="EMBL/GenBank/DDBJ databases">
        <title>Thalassotalea euphylliae genome.</title>
        <authorList>
            <person name="Summers S."/>
            <person name="Rice S.A."/>
            <person name="Freckelton M.L."/>
            <person name="Nedved B.T."/>
            <person name="Hadfield M.G."/>
        </authorList>
    </citation>
    <scope>NUCLEOTIDE SEQUENCE [LARGE SCALE GENOMIC DNA]</scope>
    <source>
        <strain evidence="2 3">H1</strain>
    </source>
</reference>
<evidence type="ECO:0000259" key="1">
    <source>
        <dbReference type="PROSITE" id="PS50965"/>
    </source>
</evidence>
<dbReference type="AlphaFoldDB" id="A0A3E0TP83"/>
<evidence type="ECO:0000313" key="3">
    <source>
        <dbReference type="Proteomes" id="UP000256478"/>
    </source>
</evidence>
<name>A0A3E0TP83_9GAMM</name>
<dbReference type="Proteomes" id="UP000256478">
    <property type="component" value="Unassembled WGS sequence"/>
</dbReference>
<dbReference type="PROSITE" id="PS50965">
    <property type="entry name" value="NERD"/>
    <property type="match status" value="1"/>
</dbReference>
<organism evidence="2 3">
    <name type="scientific">Thalassotalea euphylliae</name>
    <dbReference type="NCBI Taxonomy" id="1655234"/>
    <lineage>
        <taxon>Bacteria</taxon>
        <taxon>Pseudomonadati</taxon>
        <taxon>Pseudomonadota</taxon>
        <taxon>Gammaproteobacteria</taxon>
        <taxon>Alteromonadales</taxon>
        <taxon>Colwelliaceae</taxon>
        <taxon>Thalassotalea</taxon>
    </lineage>
</organism>